<comment type="caution">
    <text evidence="2">The sequence shown here is derived from an EMBL/GenBank/DDBJ whole genome shotgun (WGS) entry which is preliminary data.</text>
</comment>
<gene>
    <name evidence="2" type="ORF">ACFOX3_17895</name>
</gene>
<dbReference type="RefSeq" id="WP_290262521.1">
    <property type="nucleotide sequence ID" value="NZ_JAUFQG010000004.1"/>
</dbReference>
<evidence type="ECO:0000313" key="3">
    <source>
        <dbReference type="Proteomes" id="UP001595840"/>
    </source>
</evidence>
<dbReference type="InterPro" id="IPR041047">
    <property type="entry name" value="LPD1"/>
</dbReference>
<sequence>MSTRKFYRPGTSHWSTEQGAPISFLDIRRQFDFRGIKIGAWVTEAEKLRAAPLFYNALCDLMTILGGNESLISLRGTLALQYGSGGEKGVNAHYELGARTFALAKNAGPGSMAHEWFHAFDHYIGAKLFVEKVSDDFASCAWLKRPKIVEHPLNKQLVACYRTILLDETGTKPNDYVKRSKKYDRTIAAKYFGLPEELCARAFEAFIQDAAIKNMFLVKGTVQSEEAKLGLYPEGQHRLRINAAFSAYFGQLGAALKR</sequence>
<dbReference type="Pfam" id="PF18796">
    <property type="entry name" value="LPD1"/>
    <property type="match status" value="1"/>
</dbReference>
<dbReference type="Proteomes" id="UP001595840">
    <property type="component" value="Unassembled WGS sequence"/>
</dbReference>
<evidence type="ECO:0000313" key="2">
    <source>
        <dbReference type="EMBL" id="MFC4364189.1"/>
    </source>
</evidence>
<protein>
    <submittedName>
        <fullName evidence="2">CLCA_X family protein</fullName>
    </submittedName>
</protein>
<accession>A0ABV8V8E0</accession>
<proteinExistence type="predicted"/>
<keyword evidence="3" id="KW-1185">Reference proteome</keyword>
<organism evidence="2 3">
    <name type="scientific">Simiduia curdlanivorans</name>
    <dbReference type="NCBI Taxonomy" id="1492769"/>
    <lineage>
        <taxon>Bacteria</taxon>
        <taxon>Pseudomonadati</taxon>
        <taxon>Pseudomonadota</taxon>
        <taxon>Gammaproteobacteria</taxon>
        <taxon>Cellvibrionales</taxon>
        <taxon>Cellvibrionaceae</taxon>
        <taxon>Simiduia</taxon>
    </lineage>
</organism>
<dbReference type="NCBIfam" id="NF041907">
    <property type="entry name" value="CLCA_X"/>
    <property type="match status" value="1"/>
</dbReference>
<feature type="domain" description="Large polyvalent protein-associated" evidence="1">
    <location>
        <begin position="185"/>
        <end position="255"/>
    </location>
</feature>
<name>A0ABV8V8E0_9GAMM</name>
<dbReference type="EMBL" id="JBHSCX010000021">
    <property type="protein sequence ID" value="MFC4364189.1"/>
    <property type="molecule type" value="Genomic_DNA"/>
</dbReference>
<reference evidence="3" key="1">
    <citation type="journal article" date="2019" name="Int. J. Syst. Evol. Microbiol.">
        <title>The Global Catalogue of Microorganisms (GCM) 10K type strain sequencing project: providing services to taxonomists for standard genome sequencing and annotation.</title>
        <authorList>
            <consortium name="The Broad Institute Genomics Platform"/>
            <consortium name="The Broad Institute Genome Sequencing Center for Infectious Disease"/>
            <person name="Wu L."/>
            <person name="Ma J."/>
        </authorList>
    </citation>
    <scope>NUCLEOTIDE SEQUENCE [LARGE SCALE GENOMIC DNA]</scope>
    <source>
        <strain evidence="3">CECT 8570</strain>
    </source>
</reference>
<evidence type="ECO:0000259" key="1">
    <source>
        <dbReference type="Pfam" id="PF18796"/>
    </source>
</evidence>